<feature type="region of interest" description="Disordered" evidence="1">
    <location>
        <begin position="18"/>
        <end position="42"/>
    </location>
</feature>
<feature type="region of interest" description="Disordered" evidence="1">
    <location>
        <begin position="136"/>
        <end position="182"/>
    </location>
</feature>
<evidence type="ECO:0000313" key="2">
    <source>
        <dbReference type="EMBL" id="PVD34969.1"/>
    </source>
</evidence>
<sequence length="182" mass="19887">MMWAVTWSLCLPTAKSPETRHECVPLPGENPVRGDNTAGTGTTEELQNLSLTLEQAAWAAVCGRFVDLKGDQKMVEDEQSPWGSAYPPRRMQTTTQDLQGSHERRTATNRQGPSPGPCVGPQPRLRKHVTNVLHFLKSTRVRSDSPTGTSPDSNTSTRTTSTTHGSKRHIQGEVAHGTSSKM</sequence>
<proteinExistence type="predicted"/>
<dbReference type="Proteomes" id="UP000245119">
    <property type="component" value="Linkage Group LG3"/>
</dbReference>
<evidence type="ECO:0000313" key="3">
    <source>
        <dbReference type="Proteomes" id="UP000245119"/>
    </source>
</evidence>
<organism evidence="2 3">
    <name type="scientific">Pomacea canaliculata</name>
    <name type="common">Golden apple snail</name>
    <dbReference type="NCBI Taxonomy" id="400727"/>
    <lineage>
        <taxon>Eukaryota</taxon>
        <taxon>Metazoa</taxon>
        <taxon>Spiralia</taxon>
        <taxon>Lophotrochozoa</taxon>
        <taxon>Mollusca</taxon>
        <taxon>Gastropoda</taxon>
        <taxon>Caenogastropoda</taxon>
        <taxon>Architaenioglossa</taxon>
        <taxon>Ampullarioidea</taxon>
        <taxon>Ampullariidae</taxon>
        <taxon>Pomacea</taxon>
    </lineage>
</organism>
<reference evidence="2 3" key="1">
    <citation type="submission" date="2018-04" db="EMBL/GenBank/DDBJ databases">
        <title>The genome of golden apple snail Pomacea canaliculata provides insight into stress tolerance and invasive adaptation.</title>
        <authorList>
            <person name="Liu C."/>
            <person name="Liu B."/>
            <person name="Ren Y."/>
            <person name="Zhang Y."/>
            <person name="Wang H."/>
            <person name="Li S."/>
            <person name="Jiang F."/>
            <person name="Yin L."/>
            <person name="Zhang G."/>
            <person name="Qian W."/>
            <person name="Fan W."/>
        </authorList>
    </citation>
    <scope>NUCLEOTIDE SEQUENCE [LARGE SCALE GENOMIC DNA]</scope>
    <source>
        <strain evidence="2">SZHN2017</strain>
        <tissue evidence="2">Muscle</tissue>
    </source>
</reference>
<keyword evidence="3" id="KW-1185">Reference proteome</keyword>
<feature type="compositionally biased region" description="Low complexity" evidence="1">
    <location>
        <begin position="149"/>
        <end position="164"/>
    </location>
</feature>
<dbReference type="EMBL" id="PZQS01000003">
    <property type="protein sequence ID" value="PVD34969.1"/>
    <property type="molecule type" value="Genomic_DNA"/>
</dbReference>
<evidence type="ECO:0000256" key="1">
    <source>
        <dbReference type="SAM" id="MobiDB-lite"/>
    </source>
</evidence>
<comment type="caution">
    <text evidence="2">The sequence shown here is derived from an EMBL/GenBank/DDBJ whole genome shotgun (WGS) entry which is preliminary data.</text>
</comment>
<feature type="region of interest" description="Disordered" evidence="1">
    <location>
        <begin position="76"/>
        <end position="124"/>
    </location>
</feature>
<gene>
    <name evidence="2" type="ORF">C0Q70_06250</name>
</gene>
<protein>
    <submittedName>
        <fullName evidence="2">Uncharacterized protein</fullName>
    </submittedName>
</protein>
<name>A0A2T7PNH2_POMCA</name>
<dbReference type="AlphaFoldDB" id="A0A2T7PNH2"/>
<accession>A0A2T7PNH2</accession>